<accession>A0ABQ7QCH1</accession>
<reference evidence="3 4" key="1">
    <citation type="submission" date="2021-06" db="EMBL/GenBank/DDBJ databases">
        <title>A haploid diamondback moth (Plutella xylostella L.) genome assembly resolves 31 chromosomes and identifies a diamide resistance mutation.</title>
        <authorList>
            <person name="Ward C.M."/>
            <person name="Perry K.D."/>
            <person name="Baker G."/>
            <person name="Powis K."/>
            <person name="Heckel D.G."/>
            <person name="Baxter S.W."/>
        </authorList>
    </citation>
    <scope>NUCLEOTIDE SEQUENCE [LARGE SCALE GENOMIC DNA]</scope>
    <source>
        <strain evidence="3 4">LV</strain>
        <tissue evidence="3">Single pupa</tissue>
    </source>
</reference>
<feature type="region of interest" description="Disordered" evidence="1">
    <location>
        <begin position="1"/>
        <end position="69"/>
    </location>
</feature>
<comment type="caution">
    <text evidence="3">The sequence shown here is derived from an EMBL/GenBank/DDBJ whole genome shotgun (WGS) entry which is preliminary data.</text>
</comment>
<proteinExistence type="predicted"/>
<dbReference type="Proteomes" id="UP000823941">
    <property type="component" value="Chromosome 17"/>
</dbReference>
<evidence type="ECO:0000313" key="2">
    <source>
        <dbReference type="EMBL" id="KAG7299576.1"/>
    </source>
</evidence>
<evidence type="ECO:0000313" key="4">
    <source>
        <dbReference type="Proteomes" id="UP000823941"/>
    </source>
</evidence>
<feature type="compositionally biased region" description="Acidic residues" evidence="1">
    <location>
        <begin position="55"/>
        <end position="69"/>
    </location>
</feature>
<feature type="compositionally biased region" description="Basic and acidic residues" evidence="1">
    <location>
        <begin position="42"/>
        <end position="54"/>
    </location>
</feature>
<gene>
    <name evidence="3" type="ORF">JYU34_012866</name>
    <name evidence="2" type="ORF">JYU34_016557</name>
</gene>
<evidence type="ECO:0000256" key="1">
    <source>
        <dbReference type="SAM" id="MobiDB-lite"/>
    </source>
</evidence>
<dbReference type="EMBL" id="JAHIBW010000022">
    <property type="protein sequence ID" value="KAG7299576.1"/>
    <property type="molecule type" value="Genomic_DNA"/>
</dbReference>
<protein>
    <submittedName>
        <fullName evidence="3">Uncharacterized protein</fullName>
    </submittedName>
</protein>
<sequence>MDENDEITLGQGCGHRITRGKGLSDGNDGASSRGEGLVQDEGESRIEARDRDISPEEETQPFSIEEETQPFVFEEETQPFVIVYR</sequence>
<dbReference type="Proteomes" id="UP000823941">
    <property type="component" value="Chromosome 22"/>
</dbReference>
<keyword evidence="4" id="KW-1185">Reference proteome</keyword>
<dbReference type="EMBL" id="JAHIBW010000017">
    <property type="protein sequence ID" value="KAG7302881.1"/>
    <property type="molecule type" value="Genomic_DNA"/>
</dbReference>
<name>A0ABQ7QCH1_PLUXY</name>
<evidence type="ECO:0000313" key="3">
    <source>
        <dbReference type="EMBL" id="KAG7302881.1"/>
    </source>
</evidence>
<organism evidence="3 4">
    <name type="scientific">Plutella xylostella</name>
    <name type="common">Diamondback moth</name>
    <name type="synonym">Plutella maculipennis</name>
    <dbReference type="NCBI Taxonomy" id="51655"/>
    <lineage>
        <taxon>Eukaryota</taxon>
        <taxon>Metazoa</taxon>
        <taxon>Ecdysozoa</taxon>
        <taxon>Arthropoda</taxon>
        <taxon>Hexapoda</taxon>
        <taxon>Insecta</taxon>
        <taxon>Pterygota</taxon>
        <taxon>Neoptera</taxon>
        <taxon>Endopterygota</taxon>
        <taxon>Lepidoptera</taxon>
        <taxon>Glossata</taxon>
        <taxon>Ditrysia</taxon>
        <taxon>Yponomeutoidea</taxon>
        <taxon>Plutellidae</taxon>
        <taxon>Plutella</taxon>
    </lineage>
</organism>